<keyword evidence="7 8" id="KW-0694">RNA-binding</keyword>
<keyword evidence="10" id="KW-1185">Reference proteome</keyword>
<dbReference type="PROSITE" id="PS51522">
    <property type="entry name" value="ZF_NANOS"/>
    <property type="match status" value="1"/>
</dbReference>
<evidence type="ECO:0000256" key="1">
    <source>
        <dbReference type="ARBA" id="ARBA00004496"/>
    </source>
</evidence>
<evidence type="ECO:0000256" key="8">
    <source>
        <dbReference type="PROSITE-ProRule" id="PRU00855"/>
    </source>
</evidence>
<feature type="domain" description="Nanos-type" evidence="9">
    <location>
        <begin position="120"/>
        <end position="188"/>
    </location>
</feature>
<dbReference type="AlphaFoldDB" id="A0A0N5C0Q2"/>
<dbReference type="InterPro" id="IPR008705">
    <property type="entry name" value="Nanos/Xcar2"/>
</dbReference>
<keyword evidence="4 8" id="KW-0863">Zinc-finger</keyword>
<dbReference type="Pfam" id="PF05741">
    <property type="entry name" value="zf-nanos"/>
    <property type="match status" value="1"/>
</dbReference>
<evidence type="ECO:0000259" key="9">
    <source>
        <dbReference type="PROSITE" id="PS51522"/>
    </source>
</evidence>
<dbReference type="GO" id="GO:0003723">
    <property type="term" value="F:RNA binding"/>
    <property type="evidence" value="ECO:0007669"/>
    <property type="project" value="UniProtKB-UniRule"/>
</dbReference>
<organism evidence="10 11">
    <name type="scientific">Strongyloides papillosus</name>
    <name type="common">Intestinal threadworm</name>
    <dbReference type="NCBI Taxonomy" id="174720"/>
    <lineage>
        <taxon>Eukaryota</taxon>
        <taxon>Metazoa</taxon>
        <taxon>Ecdysozoa</taxon>
        <taxon>Nematoda</taxon>
        <taxon>Chromadorea</taxon>
        <taxon>Rhabditida</taxon>
        <taxon>Tylenchina</taxon>
        <taxon>Panagrolaimomorpha</taxon>
        <taxon>Strongyloidoidea</taxon>
        <taxon>Strongyloididae</taxon>
        <taxon>Strongyloides</taxon>
    </lineage>
</organism>
<evidence type="ECO:0000256" key="5">
    <source>
        <dbReference type="ARBA" id="ARBA00022833"/>
    </source>
</evidence>
<reference evidence="11" key="1">
    <citation type="submission" date="2017-02" db="UniProtKB">
        <authorList>
            <consortium name="WormBaseParasite"/>
        </authorList>
    </citation>
    <scope>IDENTIFICATION</scope>
</reference>
<keyword evidence="3" id="KW-0479">Metal-binding</keyword>
<dbReference type="WBParaSite" id="SPAL_0001158000.1">
    <property type="protein sequence ID" value="SPAL_0001158000.1"/>
    <property type="gene ID" value="SPAL_0001158000"/>
</dbReference>
<dbReference type="GO" id="GO:0008270">
    <property type="term" value="F:zinc ion binding"/>
    <property type="evidence" value="ECO:0007669"/>
    <property type="project" value="UniProtKB-KW"/>
</dbReference>
<keyword evidence="2" id="KW-0963">Cytoplasm</keyword>
<name>A0A0N5C0Q2_STREA</name>
<accession>A0A0N5C0Q2</accession>
<comment type="subcellular location">
    <subcellularLocation>
        <location evidence="1">Cytoplasm</location>
    </subcellularLocation>
</comment>
<sequence length="195" mass="22581">MCFTKRSSRNESKLPNIVQHDPIAIKHYNEHYSPLDCKTCFSIEIYTEKLDIAIRQYSLISRDPFSGESNDEVKNLYELPLEDLFNIAGKMPWDRDMKINRIADFYNQEYQKNKKNVVTFCSFCYNKALKESEKNGETLDMYGGNCPWKSHNIKNVKGIVTCPYLRNLSCSNCGATGDNAHTKKYCPHPILVMKN</sequence>
<evidence type="ECO:0000256" key="7">
    <source>
        <dbReference type="ARBA" id="ARBA00022884"/>
    </source>
</evidence>
<protein>
    <submittedName>
        <fullName evidence="11">Nanos-type domain-containing protein</fullName>
    </submittedName>
</protein>
<evidence type="ECO:0000256" key="2">
    <source>
        <dbReference type="ARBA" id="ARBA00022490"/>
    </source>
</evidence>
<dbReference type="InterPro" id="IPR038129">
    <property type="entry name" value="Nanos_sf"/>
</dbReference>
<evidence type="ECO:0000313" key="11">
    <source>
        <dbReference type="WBParaSite" id="SPAL_0001158000.1"/>
    </source>
</evidence>
<evidence type="ECO:0000256" key="3">
    <source>
        <dbReference type="ARBA" id="ARBA00022723"/>
    </source>
</evidence>
<evidence type="ECO:0000256" key="4">
    <source>
        <dbReference type="ARBA" id="ARBA00022771"/>
    </source>
</evidence>
<keyword evidence="5" id="KW-0862">Zinc</keyword>
<dbReference type="GO" id="GO:0005737">
    <property type="term" value="C:cytoplasm"/>
    <property type="evidence" value="ECO:0007669"/>
    <property type="project" value="UniProtKB-SubCell"/>
</dbReference>
<evidence type="ECO:0000256" key="6">
    <source>
        <dbReference type="ARBA" id="ARBA00022845"/>
    </source>
</evidence>
<dbReference type="InterPro" id="IPR024161">
    <property type="entry name" value="Znf_nanos-typ"/>
</dbReference>
<dbReference type="STRING" id="174720.A0A0N5C0Q2"/>
<comment type="similarity">
    <text evidence="8">Belongs to the nanos family.</text>
</comment>
<dbReference type="PANTHER" id="PTHR12887">
    <property type="entry name" value="NANOS PROTEIN"/>
    <property type="match status" value="1"/>
</dbReference>
<dbReference type="Gene3D" id="4.10.60.30">
    <property type="entry name" value="Nanos, RNA-binding domain"/>
    <property type="match status" value="1"/>
</dbReference>
<proteinExistence type="inferred from homology"/>
<dbReference type="GO" id="GO:0006417">
    <property type="term" value="P:regulation of translation"/>
    <property type="evidence" value="ECO:0007669"/>
    <property type="project" value="UniProtKB-UniRule"/>
</dbReference>
<dbReference type="Proteomes" id="UP000046392">
    <property type="component" value="Unplaced"/>
</dbReference>
<keyword evidence="6 8" id="KW-0810">Translation regulation</keyword>
<evidence type="ECO:0000313" key="10">
    <source>
        <dbReference type="Proteomes" id="UP000046392"/>
    </source>
</evidence>